<dbReference type="Pfam" id="PF01261">
    <property type="entry name" value="AP_endonuc_2"/>
    <property type="match status" value="1"/>
</dbReference>
<proteinExistence type="predicted"/>
<evidence type="ECO:0000313" key="3">
    <source>
        <dbReference type="Proteomes" id="UP000652567"/>
    </source>
</evidence>
<name>A0A928V1G9_9GAMM</name>
<dbReference type="RefSeq" id="WP_193908598.1">
    <property type="nucleotide sequence ID" value="NZ_PRDL01000001.1"/>
</dbReference>
<accession>A0A928V1G9</accession>
<evidence type="ECO:0000313" key="2">
    <source>
        <dbReference type="EMBL" id="MBE8717040.1"/>
    </source>
</evidence>
<dbReference type="Proteomes" id="UP000652567">
    <property type="component" value="Unassembled WGS sequence"/>
</dbReference>
<protein>
    <submittedName>
        <fullName evidence="2">Sugar phosphate isomerase/epimerase</fullName>
    </submittedName>
</protein>
<dbReference type="Gene3D" id="3.20.20.150">
    <property type="entry name" value="Divalent-metal-dependent TIM barrel enzymes"/>
    <property type="match status" value="1"/>
</dbReference>
<dbReference type="PROSITE" id="PS51257">
    <property type="entry name" value="PROKAR_LIPOPROTEIN"/>
    <property type="match status" value="1"/>
</dbReference>
<dbReference type="InterPro" id="IPR036237">
    <property type="entry name" value="Xyl_isomerase-like_sf"/>
</dbReference>
<keyword evidence="2" id="KW-0413">Isomerase</keyword>
<dbReference type="PANTHER" id="PTHR12110">
    <property type="entry name" value="HYDROXYPYRUVATE ISOMERASE"/>
    <property type="match status" value="1"/>
</dbReference>
<sequence length="289" mass="31170">MKPLFGLRAHDFGTRSAETLAPAIASSGAACVQLALAKALPGERLMPADFGEEGLRQVRQAFDDNHLSIAVLGCYIDMVTPDLNEREFSLQRFEAHLAAAAALGCRIVGTETGSPVPYLNQPGGRETGFRTAVESLRRLVKAAEKHKIFIGVEAVAEFHALSSVEHVKCIIEEFASPALGIIFDPVNLVPTSGIDDIDIFLDECFAAFGEHIVAVHAKDYRMINSETGLKKSDALPAGLGEMDWEGVFRRLIKAGKYQVPILLEEAGPADAPQAFVRMQAAWDSAVANP</sequence>
<keyword evidence="3" id="KW-1185">Reference proteome</keyword>
<gene>
    <name evidence="2" type="ORF">C4F51_07520</name>
</gene>
<organism evidence="2 3">
    <name type="scientific">Cellvibrio polysaccharolyticus</name>
    <dbReference type="NCBI Taxonomy" id="2082724"/>
    <lineage>
        <taxon>Bacteria</taxon>
        <taxon>Pseudomonadati</taxon>
        <taxon>Pseudomonadota</taxon>
        <taxon>Gammaproteobacteria</taxon>
        <taxon>Cellvibrionales</taxon>
        <taxon>Cellvibrionaceae</taxon>
        <taxon>Cellvibrio</taxon>
    </lineage>
</organism>
<dbReference type="InterPro" id="IPR050312">
    <property type="entry name" value="IolE/XylAMocC-like"/>
</dbReference>
<feature type="domain" description="Xylose isomerase-like TIM barrel" evidence="1">
    <location>
        <begin position="23"/>
        <end position="267"/>
    </location>
</feature>
<dbReference type="AlphaFoldDB" id="A0A928V1G9"/>
<dbReference type="SUPFAM" id="SSF51658">
    <property type="entry name" value="Xylose isomerase-like"/>
    <property type="match status" value="1"/>
</dbReference>
<reference evidence="2" key="1">
    <citation type="submission" date="2018-07" db="EMBL/GenBank/DDBJ databases">
        <title>Genome assembly of strain Ka43.</title>
        <authorList>
            <person name="Kukolya J."/>
            <person name="Nagy I."/>
            <person name="Horvath B."/>
            <person name="Toth A."/>
        </authorList>
    </citation>
    <scope>NUCLEOTIDE SEQUENCE</scope>
    <source>
        <strain evidence="2">KB43</strain>
    </source>
</reference>
<comment type="caution">
    <text evidence="2">The sequence shown here is derived from an EMBL/GenBank/DDBJ whole genome shotgun (WGS) entry which is preliminary data.</text>
</comment>
<evidence type="ECO:0000259" key="1">
    <source>
        <dbReference type="Pfam" id="PF01261"/>
    </source>
</evidence>
<dbReference type="GO" id="GO:0016853">
    <property type="term" value="F:isomerase activity"/>
    <property type="evidence" value="ECO:0007669"/>
    <property type="project" value="UniProtKB-KW"/>
</dbReference>
<dbReference type="EMBL" id="PRDL01000001">
    <property type="protein sequence ID" value="MBE8717040.1"/>
    <property type="molecule type" value="Genomic_DNA"/>
</dbReference>
<dbReference type="InterPro" id="IPR013022">
    <property type="entry name" value="Xyl_isomerase-like_TIM-brl"/>
</dbReference>